<evidence type="ECO:0000256" key="18">
    <source>
        <dbReference type="RuleBase" id="RU003403"/>
    </source>
</evidence>
<evidence type="ECO:0000259" key="19">
    <source>
        <dbReference type="Pfam" id="PF00361"/>
    </source>
</evidence>
<feature type="transmembrane region" description="Helical" evidence="18">
    <location>
        <begin position="312"/>
        <end position="333"/>
    </location>
</feature>
<keyword evidence="8 18" id="KW-0812">Transmembrane</keyword>
<keyword evidence="16 18" id="KW-0472">Membrane</keyword>
<dbReference type="PANTHER" id="PTHR46552">
    <property type="entry name" value="NADH-UBIQUINONE OXIDOREDUCTASE CHAIN 2"/>
    <property type="match status" value="1"/>
</dbReference>
<comment type="similarity">
    <text evidence="3 18">Belongs to the complex I subunit 2 family.</text>
</comment>
<evidence type="ECO:0000256" key="13">
    <source>
        <dbReference type="ARBA" id="ARBA00023027"/>
    </source>
</evidence>
<reference evidence="20" key="1">
    <citation type="journal article" date="2014" name="Mitochondrial DNA">
        <title>Complete mitochondrial genome of Caridina nilotica gracilipes.</title>
        <authorList>
            <person name="Xu G."/>
            <person name="Du F."/>
            <person name="Nie Z."/>
            <person name="Xu P."/>
            <person name="Gu R."/>
        </authorList>
    </citation>
    <scope>NUCLEOTIDE SEQUENCE</scope>
    <source>
        <tissue evidence="20">Liver</tissue>
    </source>
</reference>
<evidence type="ECO:0000256" key="2">
    <source>
        <dbReference type="ARBA" id="ARBA00004448"/>
    </source>
</evidence>
<keyword evidence="14 18" id="KW-0830">Ubiquinone</keyword>
<feature type="transmembrane region" description="Helical" evidence="18">
    <location>
        <begin position="269"/>
        <end position="291"/>
    </location>
</feature>
<keyword evidence="11 18" id="KW-0249">Electron transport</keyword>
<evidence type="ECO:0000256" key="12">
    <source>
        <dbReference type="ARBA" id="ARBA00022989"/>
    </source>
</evidence>
<dbReference type="InterPro" id="IPR003917">
    <property type="entry name" value="NADH_UbQ_OxRdtase_chain2"/>
</dbReference>
<keyword evidence="7 18" id="KW-0679">Respiratory chain</keyword>
<dbReference type="Pfam" id="PF00361">
    <property type="entry name" value="Proton_antipo_M"/>
    <property type="match status" value="1"/>
</dbReference>
<feature type="transmembrane region" description="Helical" evidence="18">
    <location>
        <begin position="171"/>
        <end position="189"/>
    </location>
</feature>
<comment type="catalytic activity">
    <reaction evidence="17 18">
        <text>a ubiquinone + NADH + 5 H(+)(in) = a ubiquinol + NAD(+) + 4 H(+)(out)</text>
        <dbReference type="Rhea" id="RHEA:29091"/>
        <dbReference type="Rhea" id="RHEA-COMP:9565"/>
        <dbReference type="Rhea" id="RHEA-COMP:9566"/>
        <dbReference type="ChEBI" id="CHEBI:15378"/>
        <dbReference type="ChEBI" id="CHEBI:16389"/>
        <dbReference type="ChEBI" id="CHEBI:17976"/>
        <dbReference type="ChEBI" id="CHEBI:57540"/>
        <dbReference type="ChEBI" id="CHEBI:57945"/>
        <dbReference type="EC" id="7.1.1.2"/>
    </reaction>
</comment>
<comment type="function">
    <text evidence="18">Core subunit of the mitochondrial membrane respiratory chain NADH dehydrogenase (Complex I) which catalyzes electron transfer from NADH through the respiratory chain, using ubiquinone as an electron acceptor. Essential for the catalytic activity and assembly of complex I.</text>
</comment>
<dbReference type="PANTHER" id="PTHR46552:SF1">
    <property type="entry name" value="NADH-UBIQUINONE OXIDOREDUCTASE CHAIN 2"/>
    <property type="match status" value="1"/>
</dbReference>
<name>A0A143LZK0_9EUCA</name>
<gene>
    <name evidence="20" type="primary">ND2</name>
</gene>
<dbReference type="GO" id="GO:0006120">
    <property type="term" value="P:mitochondrial electron transport, NADH to ubiquinone"/>
    <property type="evidence" value="ECO:0007669"/>
    <property type="project" value="InterPro"/>
</dbReference>
<keyword evidence="9 18" id="KW-0999">Mitochondrion inner membrane</keyword>
<evidence type="ECO:0000256" key="6">
    <source>
        <dbReference type="ARBA" id="ARBA00022448"/>
    </source>
</evidence>
<evidence type="ECO:0000313" key="20">
    <source>
        <dbReference type="EMBL" id="AMX74297.1"/>
    </source>
</evidence>
<evidence type="ECO:0000256" key="11">
    <source>
        <dbReference type="ARBA" id="ARBA00022982"/>
    </source>
</evidence>
<evidence type="ECO:0000256" key="7">
    <source>
        <dbReference type="ARBA" id="ARBA00022660"/>
    </source>
</evidence>
<keyword evidence="15 18" id="KW-0496">Mitochondrion</keyword>
<comment type="function">
    <text evidence="1">Core subunit of the mitochondrial membrane respiratory chain NADH dehydrogenase (Complex I) that is believed to belong to the minimal assembly required for catalysis. Complex I functions in the transfer of electrons from NADH to the respiratory chain. The immediate electron acceptor for the enzyme is believed to be ubiquinone.</text>
</comment>
<evidence type="ECO:0000256" key="10">
    <source>
        <dbReference type="ARBA" id="ARBA00022967"/>
    </source>
</evidence>
<feature type="domain" description="NADH:quinone oxidoreductase/Mrp antiporter transmembrane" evidence="19">
    <location>
        <begin position="91"/>
        <end position="282"/>
    </location>
</feature>
<feature type="transmembrane region" description="Helical" evidence="18">
    <location>
        <begin position="145"/>
        <end position="164"/>
    </location>
</feature>
<geneLocation type="mitochondrion" evidence="20"/>
<proteinExistence type="inferred from homology"/>
<dbReference type="GO" id="GO:0008137">
    <property type="term" value="F:NADH dehydrogenase (ubiquinone) activity"/>
    <property type="evidence" value="ECO:0007669"/>
    <property type="project" value="UniProtKB-EC"/>
</dbReference>
<dbReference type="AlphaFoldDB" id="A0A143LZK0"/>
<evidence type="ECO:0000256" key="1">
    <source>
        <dbReference type="ARBA" id="ARBA00003257"/>
    </source>
</evidence>
<feature type="transmembrane region" description="Helical" evidence="18">
    <location>
        <begin position="62"/>
        <end position="83"/>
    </location>
</feature>
<evidence type="ECO:0000256" key="8">
    <source>
        <dbReference type="ARBA" id="ARBA00022692"/>
    </source>
</evidence>
<evidence type="ECO:0000256" key="16">
    <source>
        <dbReference type="ARBA" id="ARBA00023136"/>
    </source>
</evidence>
<feature type="transmembrane region" description="Helical" evidence="18">
    <location>
        <begin position="195"/>
        <end position="212"/>
    </location>
</feature>
<dbReference type="EMBL" id="KM023648">
    <property type="protein sequence ID" value="AMX74297.1"/>
    <property type="molecule type" value="Genomic_DNA"/>
</dbReference>
<evidence type="ECO:0000256" key="14">
    <source>
        <dbReference type="ARBA" id="ARBA00023075"/>
    </source>
</evidence>
<evidence type="ECO:0000256" key="9">
    <source>
        <dbReference type="ARBA" id="ARBA00022792"/>
    </source>
</evidence>
<feature type="transmembrane region" description="Helical" evidence="18">
    <location>
        <begin position="90"/>
        <end position="108"/>
    </location>
</feature>
<evidence type="ECO:0000256" key="17">
    <source>
        <dbReference type="ARBA" id="ARBA00049551"/>
    </source>
</evidence>
<keyword evidence="6" id="KW-0813">Transport</keyword>
<feature type="transmembrane region" description="Helical" evidence="18">
    <location>
        <begin position="12"/>
        <end position="35"/>
    </location>
</feature>
<organism evidence="20">
    <name type="scientific">Caridina gracilipes</name>
    <dbReference type="NCBI Taxonomy" id="859806"/>
    <lineage>
        <taxon>Eukaryota</taxon>
        <taxon>Metazoa</taxon>
        <taxon>Ecdysozoa</taxon>
        <taxon>Arthropoda</taxon>
        <taxon>Crustacea</taxon>
        <taxon>Multicrustacea</taxon>
        <taxon>Malacostraca</taxon>
        <taxon>Eumalacostraca</taxon>
        <taxon>Eucarida</taxon>
        <taxon>Decapoda</taxon>
        <taxon>Pleocyemata</taxon>
        <taxon>Caridea</taxon>
        <taxon>Atyoidea</taxon>
        <taxon>Atyidae</taxon>
        <taxon>Caridina</taxon>
    </lineage>
</organism>
<evidence type="ECO:0000256" key="3">
    <source>
        <dbReference type="ARBA" id="ARBA00007012"/>
    </source>
</evidence>
<feature type="transmembrane region" description="Helical" evidence="18">
    <location>
        <begin position="233"/>
        <end position="254"/>
    </location>
</feature>
<comment type="subcellular location">
    <subcellularLocation>
        <location evidence="2 18">Mitochondrion inner membrane</location>
        <topology evidence="2 18">Multi-pass membrane protein</topology>
    </subcellularLocation>
</comment>
<evidence type="ECO:0000256" key="15">
    <source>
        <dbReference type="ARBA" id="ARBA00023128"/>
    </source>
</evidence>
<dbReference type="InterPro" id="IPR001750">
    <property type="entry name" value="ND/Mrp_TM"/>
</dbReference>
<dbReference type="RefSeq" id="YP_009243646.1">
    <property type="nucleotide sequence ID" value="NC_024751.1"/>
</dbReference>
<accession>A0A143LZK0</accession>
<keyword evidence="12 18" id="KW-1133">Transmembrane helix</keyword>
<dbReference type="InterPro" id="IPR050175">
    <property type="entry name" value="Complex_I_Subunit_2"/>
</dbReference>
<dbReference type="CTD" id="4536"/>
<dbReference type="GeneID" id="27215107"/>
<dbReference type="PRINTS" id="PR01436">
    <property type="entry name" value="NADHDHGNASE2"/>
</dbReference>
<keyword evidence="10 18" id="KW-1278">Translocase</keyword>
<dbReference type="GO" id="GO:0005743">
    <property type="term" value="C:mitochondrial inner membrane"/>
    <property type="evidence" value="ECO:0007669"/>
    <property type="project" value="UniProtKB-SubCell"/>
</dbReference>
<sequence>MWALRPSEMFFLSTLLMGIVMTFSASSWFTAWIGLELNLLSFIPLLATTKSDMYSTEAALKYFLVQALGSVLIVAAGPLGLYLQNSTATITTLALLLKMGAAPFHFWFPPVVQGIPWPQCILITTVQKIAPMLLLTVVQSESSSFILMIASISSAIAGAIAGLNQTLTRKILAYSSISHMAWMLAAIMFNEQLWMIYFLMYAVVSLSIMLIMHSYQVFHLNQLLSFNTHSKSLTLGLFLSLLSLGGLPPLTGFFPKWLVIQQFVLSNSIIWLSVLLMSALLTLFFYLRVAISSMVLAHPKTKTSLTSVSSSILLTTVLVNFSPILYPFLTLFLY</sequence>
<evidence type="ECO:0000256" key="5">
    <source>
        <dbReference type="ARBA" id="ARBA00021008"/>
    </source>
</evidence>
<keyword evidence="13 18" id="KW-0520">NAD</keyword>
<dbReference type="EC" id="7.1.1.2" evidence="4 18"/>
<evidence type="ECO:0000256" key="4">
    <source>
        <dbReference type="ARBA" id="ARBA00012944"/>
    </source>
</evidence>
<protein>
    <recommendedName>
        <fullName evidence="5 18">NADH-ubiquinone oxidoreductase chain 2</fullName>
        <ecNumber evidence="4 18">7.1.1.2</ecNumber>
    </recommendedName>
</protein>